<proteinExistence type="predicted"/>
<gene>
    <name evidence="1" type="ORF">EV677_2634</name>
</gene>
<dbReference type="AlphaFoldDB" id="A0A4R6G3W4"/>
<organism evidence="1 2">
    <name type="scientific">Herminiimonas fonticola</name>
    <dbReference type="NCBI Taxonomy" id="303380"/>
    <lineage>
        <taxon>Bacteria</taxon>
        <taxon>Pseudomonadati</taxon>
        <taxon>Pseudomonadota</taxon>
        <taxon>Betaproteobacteria</taxon>
        <taxon>Burkholderiales</taxon>
        <taxon>Oxalobacteraceae</taxon>
        <taxon>Herminiimonas</taxon>
    </lineage>
</organism>
<dbReference type="EMBL" id="SNWF01000006">
    <property type="protein sequence ID" value="TDN89043.1"/>
    <property type="molecule type" value="Genomic_DNA"/>
</dbReference>
<sequence length="54" mass="6100">MINTTCTKPYQRRQSHAAQVGIKTGRTRLAMLVFNPLRGNTNEQDQHQNSCAGR</sequence>
<name>A0A4R6G3W4_9BURK</name>
<evidence type="ECO:0000313" key="1">
    <source>
        <dbReference type="EMBL" id="TDN89043.1"/>
    </source>
</evidence>
<reference evidence="1 2" key="1">
    <citation type="submission" date="2019-03" db="EMBL/GenBank/DDBJ databases">
        <title>Genomic Encyclopedia of Type Strains, Phase IV (KMG-IV): sequencing the most valuable type-strain genomes for metagenomic binning, comparative biology and taxonomic classification.</title>
        <authorList>
            <person name="Goeker M."/>
        </authorList>
    </citation>
    <scope>NUCLEOTIDE SEQUENCE [LARGE SCALE GENOMIC DNA]</scope>
    <source>
        <strain evidence="1 2">DSM 18555</strain>
    </source>
</reference>
<comment type="caution">
    <text evidence="1">The sequence shown here is derived from an EMBL/GenBank/DDBJ whole genome shotgun (WGS) entry which is preliminary data.</text>
</comment>
<keyword evidence="2" id="KW-1185">Reference proteome</keyword>
<protein>
    <submittedName>
        <fullName evidence="1">Uncharacterized protein</fullName>
    </submittedName>
</protein>
<dbReference type="Proteomes" id="UP000294737">
    <property type="component" value="Unassembled WGS sequence"/>
</dbReference>
<accession>A0A4R6G3W4</accession>
<evidence type="ECO:0000313" key="2">
    <source>
        <dbReference type="Proteomes" id="UP000294737"/>
    </source>
</evidence>